<feature type="short sequence motif" description="'KMSKS' region" evidence="8">
    <location>
        <begin position="250"/>
        <end position="254"/>
    </location>
</feature>
<dbReference type="GO" id="GO:0006424">
    <property type="term" value="P:glutamyl-tRNA aminoacylation"/>
    <property type="evidence" value="ECO:0007669"/>
    <property type="project" value="UniProtKB-UniRule"/>
</dbReference>
<dbReference type="InterPro" id="IPR045462">
    <property type="entry name" value="aa-tRNA-synth_I_cd-bd"/>
</dbReference>
<keyword evidence="5 8" id="KW-0067">ATP-binding</keyword>
<keyword evidence="3 8" id="KW-0436">Ligase</keyword>
<evidence type="ECO:0000259" key="9">
    <source>
        <dbReference type="Pfam" id="PF00749"/>
    </source>
</evidence>
<dbReference type="OrthoDB" id="9807503at2"/>
<comment type="caution">
    <text evidence="11">The sequence shown here is derived from an EMBL/GenBank/DDBJ whole genome shotgun (WGS) entry which is preliminary data.</text>
</comment>
<dbReference type="InterPro" id="IPR001412">
    <property type="entry name" value="aa-tRNA-synth_I_CS"/>
</dbReference>
<sequence length="476" mass="54164">MSKVRTRFAPSPTGYMHIGNLRTALYEYLIAKHDGGDFILRIEDTDQEREVAGAVDMIYDVLDKTGLHYDEGPDKPGDVGPYIQSQRLAIYKEYADKLVELGGAHYCFCDEETIEAAKKENADHEELGYIDPCKSLTLEEAKQRIANGEKYVVRQTIPSSGITSFEDEVYGHIEVENAGLSEGVLLKSDGYPTYNFANIVDDHLMNITHVVRGNEYLSSTPKYNLIYQAFGWEPPVYIHCPPVMKDETHKLSKRNGDASYQDLISKGFLSEAILNYIALLGWSPKEEKELFTLDELIQEFSVDRISKSGAIFDNDKLKWMNGQYLKEKSLDELVNLCLPFLQKAYDLSDKSEEWIQKLIDVHRDHISYGEEIVEQVALFFEDKMQVSVEAKEFMQDESIPHTLEVFKNHLSNLSDEEFDEEHVFACIKATQKEAKARGKMLYMPIRIATTGIMHGPDLAKSIVLLGKEKVLSRLEG</sequence>
<evidence type="ECO:0000256" key="3">
    <source>
        <dbReference type="ARBA" id="ARBA00022598"/>
    </source>
</evidence>
<evidence type="ECO:0000256" key="4">
    <source>
        <dbReference type="ARBA" id="ARBA00022741"/>
    </source>
</evidence>
<dbReference type="InterPro" id="IPR020751">
    <property type="entry name" value="aa-tRNA-synth_I_codon-bd_sub2"/>
</dbReference>
<dbReference type="EC" id="6.1.1.17" evidence="8"/>
<evidence type="ECO:0000256" key="2">
    <source>
        <dbReference type="ARBA" id="ARBA00022490"/>
    </source>
</evidence>
<evidence type="ECO:0000256" key="5">
    <source>
        <dbReference type="ARBA" id="ARBA00022840"/>
    </source>
</evidence>
<comment type="caution">
    <text evidence="8">Lacks conserved residue(s) required for the propagation of feature annotation.</text>
</comment>
<keyword evidence="6 8" id="KW-0648">Protein biosynthesis</keyword>
<dbReference type="PRINTS" id="PR00987">
    <property type="entry name" value="TRNASYNTHGLU"/>
</dbReference>
<dbReference type="InterPro" id="IPR049940">
    <property type="entry name" value="GluQ/Sye"/>
</dbReference>
<feature type="domain" description="Aminoacyl-tRNA synthetase class I anticodon-binding" evidence="10">
    <location>
        <begin position="332"/>
        <end position="475"/>
    </location>
</feature>
<name>A0A1Y4SNM6_9FIRM</name>
<evidence type="ECO:0000256" key="8">
    <source>
        <dbReference type="HAMAP-Rule" id="MF_00022"/>
    </source>
</evidence>
<evidence type="ECO:0000259" key="10">
    <source>
        <dbReference type="Pfam" id="PF19269"/>
    </source>
</evidence>
<dbReference type="Gene3D" id="1.10.10.350">
    <property type="match status" value="1"/>
</dbReference>
<comment type="function">
    <text evidence="8">Catalyzes the attachment of glutamate to tRNA(Glu) in a two-step reaction: glutamate is first activated by ATP to form Glu-AMP and then transferred to the acceptor end of tRNA(Glu).</text>
</comment>
<accession>A0A1Y4SNM6</accession>
<comment type="catalytic activity">
    <reaction evidence="8">
        <text>tRNA(Glu) + L-glutamate + ATP = L-glutamyl-tRNA(Glu) + AMP + diphosphate</text>
        <dbReference type="Rhea" id="RHEA:23540"/>
        <dbReference type="Rhea" id="RHEA-COMP:9663"/>
        <dbReference type="Rhea" id="RHEA-COMP:9680"/>
        <dbReference type="ChEBI" id="CHEBI:29985"/>
        <dbReference type="ChEBI" id="CHEBI:30616"/>
        <dbReference type="ChEBI" id="CHEBI:33019"/>
        <dbReference type="ChEBI" id="CHEBI:78442"/>
        <dbReference type="ChEBI" id="CHEBI:78520"/>
        <dbReference type="ChEBI" id="CHEBI:456215"/>
        <dbReference type="EC" id="6.1.1.17"/>
    </reaction>
</comment>
<evidence type="ECO:0000256" key="7">
    <source>
        <dbReference type="ARBA" id="ARBA00023146"/>
    </source>
</evidence>
<feature type="short sequence motif" description="'HIGH' region" evidence="8">
    <location>
        <begin position="10"/>
        <end position="20"/>
    </location>
</feature>
<gene>
    <name evidence="8" type="primary">gltX</name>
    <name evidence="11" type="ORF">B5E75_13295</name>
</gene>
<dbReference type="GO" id="GO:0005737">
    <property type="term" value="C:cytoplasm"/>
    <property type="evidence" value="ECO:0007669"/>
    <property type="project" value="UniProtKB-SubCell"/>
</dbReference>
<dbReference type="GO" id="GO:0004818">
    <property type="term" value="F:glutamate-tRNA ligase activity"/>
    <property type="evidence" value="ECO:0007669"/>
    <property type="project" value="UniProtKB-UniRule"/>
</dbReference>
<dbReference type="Pfam" id="PF00749">
    <property type="entry name" value="tRNA-synt_1c"/>
    <property type="match status" value="1"/>
</dbReference>
<dbReference type="FunFam" id="3.40.50.620:FF:000045">
    <property type="entry name" value="Glutamate--tRNA ligase, mitochondrial"/>
    <property type="match status" value="1"/>
</dbReference>
<feature type="domain" description="Glutamyl/glutaminyl-tRNA synthetase class Ib catalytic" evidence="9">
    <location>
        <begin position="3"/>
        <end position="319"/>
    </location>
</feature>
<dbReference type="PANTHER" id="PTHR43311">
    <property type="entry name" value="GLUTAMATE--TRNA LIGASE"/>
    <property type="match status" value="1"/>
</dbReference>
<protein>
    <recommendedName>
        <fullName evidence="8">Glutamate--tRNA ligase</fullName>
        <ecNumber evidence="8">6.1.1.17</ecNumber>
    </recommendedName>
    <alternativeName>
        <fullName evidence="8">Glutamyl-tRNA synthetase</fullName>
        <shortName evidence="8">GluRS</shortName>
    </alternativeName>
</protein>
<evidence type="ECO:0000256" key="6">
    <source>
        <dbReference type="ARBA" id="ARBA00022917"/>
    </source>
</evidence>
<evidence type="ECO:0000256" key="1">
    <source>
        <dbReference type="ARBA" id="ARBA00007894"/>
    </source>
</evidence>
<dbReference type="RefSeq" id="WP_087360178.1">
    <property type="nucleotide sequence ID" value="NZ_JACJKO010000049.1"/>
</dbReference>
<dbReference type="GO" id="GO:0008270">
    <property type="term" value="F:zinc ion binding"/>
    <property type="evidence" value="ECO:0007669"/>
    <property type="project" value="InterPro"/>
</dbReference>
<keyword evidence="7 8" id="KW-0030">Aminoacyl-tRNA synthetase</keyword>
<dbReference type="EMBL" id="NFLJ01000055">
    <property type="protein sequence ID" value="OUQ31506.1"/>
    <property type="molecule type" value="Genomic_DNA"/>
</dbReference>
<dbReference type="InterPro" id="IPR004527">
    <property type="entry name" value="Glu-tRNA-ligase_bac/mito"/>
</dbReference>
<organism evidence="11 12">
    <name type="scientific">Massilimicrobiota timonensis</name>
    <dbReference type="NCBI Taxonomy" id="1776392"/>
    <lineage>
        <taxon>Bacteria</taxon>
        <taxon>Bacillati</taxon>
        <taxon>Bacillota</taxon>
        <taxon>Erysipelotrichia</taxon>
        <taxon>Erysipelotrichales</taxon>
        <taxon>Erysipelotrichaceae</taxon>
        <taxon>Massilimicrobiota</taxon>
    </lineage>
</organism>
<dbReference type="NCBIfam" id="TIGR00464">
    <property type="entry name" value="gltX_bact"/>
    <property type="match status" value="1"/>
</dbReference>
<comment type="similarity">
    <text evidence="1 8">Belongs to the class-I aminoacyl-tRNA synthetase family. Glutamate--tRNA ligase type 1 subfamily.</text>
</comment>
<reference evidence="11 12" key="1">
    <citation type="journal article" date="2018" name="BMC Genomics">
        <title>Whole genome sequencing and function prediction of 133 gut anaerobes isolated from chicken caecum in pure cultures.</title>
        <authorList>
            <person name="Medvecky M."/>
            <person name="Cejkova D."/>
            <person name="Polansky O."/>
            <person name="Karasova D."/>
            <person name="Kubasova T."/>
            <person name="Cizek A."/>
            <person name="Rychlik I."/>
        </authorList>
    </citation>
    <scope>NUCLEOTIDE SEQUENCE [LARGE SCALE GENOMIC DNA]</scope>
    <source>
        <strain evidence="11 12">An13</strain>
    </source>
</reference>
<comment type="subunit">
    <text evidence="8">Monomer.</text>
</comment>
<keyword evidence="12" id="KW-1185">Reference proteome</keyword>
<dbReference type="InterPro" id="IPR020058">
    <property type="entry name" value="Glu/Gln-tRNA-synth_Ib_cat-dom"/>
</dbReference>
<dbReference type="SUPFAM" id="SSF52374">
    <property type="entry name" value="Nucleotidylyl transferase"/>
    <property type="match status" value="1"/>
</dbReference>
<dbReference type="AlphaFoldDB" id="A0A1Y4SNM6"/>
<dbReference type="InterPro" id="IPR008925">
    <property type="entry name" value="aa_tRNA-synth_I_cd-bd_sf"/>
</dbReference>
<dbReference type="Proteomes" id="UP000195305">
    <property type="component" value="Unassembled WGS sequence"/>
</dbReference>
<dbReference type="InterPro" id="IPR000924">
    <property type="entry name" value="Glu/Gln-tRNA-synth"/>
</dbReference>
<dbReference type="GO" id="GO:0005524">
    <property type="term" value="F:ATP binding"/>
    <property type="evidence" value="ECO:0007669"/>
    <property type="project" value="UniProtKB-UniRule"/>
</dbReference>
<evidence type="ECO:0000313" key="12">
    <source>
        <dbReference type="Proteomes" id="UP000195305"/>
    </source>
</evidence>
<feature type="binding site" evidence="8">
    <location>
        <position position="253"/>
    </location>
    <ligand>
        <name>ATP</name>
        <dbReference type="ChEBI" id="CHEBI:30616"/>
    </ligand>
</feature>
<dbReference type="FunFam" id="1.10.10.350:FF:000002">
    <property type="entry name" value="Glutamate--tRNA ligase"/>
    <property type="match status" value="1"/>
</dbReference>
<dbReference type="SUPFAM" id="SSF48163">
    <property type="entry name" value="An anticodon-binding domain of class I aminoacyl-tRNA synthetases"/>
    <property type="match status" value="1"/>
</dbReference>
<comment type="subcellular location">
    <subcellularLocation>
        <location evidence="8">Cytoplasm</location>
    </subcellularLocation>
</comment>
<keyword evidence="4 8" id="KW-0547">Nucleotide-binding</keyword>
<evidence type="ECO:0000313" key="11">
    <source>
        <dbReference type="EMBL" id="OUQ31506.1"/>
    </source>
</evidence>
<dbReference type="InterPro" id="IPR014729">
    <property type="entry name" value="Rossmann-like_a/b/a_fold"/>
</dbReference>
<dbReference type="PROSITE" id="PS00178">
    <property type="entry name" value="AA_TRNA_LIGASE_I"/>
    <property type="match status" value="1"/>
</dbReference>
<keyword evidence="2 8" id="KW-0963">Cytoplasm</keyword>
<dbReference type="GO" id="GO:0000049">
    <property type="term" value="F:tRNA binding"/>
    <property type="evidence" value="ECO:0007669"/>
    <property type="project" value="InterPro"/>
</dbReference>
<dbReference type="CDD" id="cd00808">
    <property type="entry name" value="GluRS_core"/>
    <property type="match status" value="1"/>
</dbReference>
<dbReference type="Gene3D" id="3.40.50.620">
    <property type="entry name" value="HUPs"/>
    <property type="match status" value="1"/>
</dbReference>
<dbReference type="Pfam" id="PF19269">
    <property type="entry name" value="Anticodon_2"/>
    <property type="match status" value="1"/>
</dbReference>
<proteinExistence type="inferred from homology"/>
<dbReference type="HAMAP" id="MF_00022">
    <property type="entry name" value="Glu_tRNA_synth_type1"/>
    <property type="match status" value="1"/>
</dbReference>
<dbReference type="PANTHER" id="PTHR43311:SF2">
    <property type="entry name" value="GLUTAMATE--TRNA LIGASE, MITOCHONDRIAL-RELATED"/>
    <property type="match status" value="1"/>
</dbReference>
<dbReference type="InterPro" id="IPR033910">
    <property type="entry name" value="GluRS_core"/>
</dbReference>